<keyword evidence="6 11" id="KW-0418">Kinase</keyword>
<dbReference type="EC" id="2.7.13.3" evidence="2"/>
<evidence type="ECO:0000256" key="7">
    <source>
        <dbReference type="ARBA" id="ARBA00022840"/>
    </source>
</evidence>
<keyword evidence="4" id="KW-0808">Transferase</keyword>
<comment type="caution">
    <text evidence="11">The sequence shown here is derived from an EMBL/GenBank/DDBJ whole genome shotgun (WGS) entry which is preliminary data.</text>
</comment>
<name>A0AA41U5U9_9ACTN</name>
<evidence type="ECO:0000256" key="8">
    <source>
        <dbReference type="ARBA" id="ARBA00023012"/>
    </source>
</evidence>
<evidence type="ECO:0000256" key="3">
    <source>
        <dbReference type="ARBA" id="ARBA00022553"/>
    </source>
</evidence>
<keyword evidence="7" id="KW-0067">ATP-binding</keyword>
<evidence type="ECO:0000256" key="6">
    <source>
        <dbReference type="ARBA" id="ARBA00022777"/>
    </source>
</evidence>
<evidence type="ECO:0000313" key="11">
    <source>
        <dbReference type="EMBL" id="MCF2532292.1"/>
    </source>
</evidence>
<keyword evidence="8" id="KW-0902">Two-component regulatory system</keyword>
<comment type="catalytic activity">
    <reaction evidence="1">
        <text>ATP + protein L-histidine = ADP + protein N-phospho-L-histidine.</text>
        <dbReference type="EC" id="2.7.13.3"/>
    </reaction>
</comment>
<sequence>MPARSRIPARLRTRVRQLTGRRARLRWVHLVLGGALMMPFHLLTTTIVGTAGLVDGTPGSAYTQQLIALALDLPLVAVAGLLPLVRTLEGNAVRVLSDAPGDVRTEPAGTWTARRRTAAWFTLHTALGSVVAAVSLAAPPAGVLLVALPFVPDAGAGLAWMGPAEARPVLGVLAGLILLVLPLPASAAAGAWLARLAPVLLGPTPADRLALAERRAERMAERTRIARELHDSVGHALSAVTLQASAAGRVLDRDPAFAAQALAAIEDTARAAVAELDHVLGLLREEGDVKTAPTPDLSALPDLVARTRAAGADVELDLGPAGLDTAQLPGVVSREAYRVVQEALGNALRHAGAAPVALRVAVASGELEISVANPVTGRTPFTARRRNGGRGLRGAADRVAVLRGEFSAGEHDGRWHLTARIPLGEHT</sequence>
<feature type="transmembrane region" description="Helical" evidence="9">
    <location>
        <begin position="66"/>
        <end position="85"/>
    </location>
</feature>
<evidence type="ECO:0000256" key="5">
    <source>
        <dbReference type="ARBA" id="ARBA00022741"/>
    </source>
</evidence>
<dbReference type="Pfam" id="PF07730">
    <property type="entry name" value="HisKA_3"/>
    <property type="match status" value="1"/>
</dbReference>
<keyword evidence="9" id="KW-0812">Transmembrane</keyword>
<dbReference type="GO" id="GO:0016020">
    <property type="term" value="C:membrane"/>
    <property type="evidence" value="ECO:0007669"/>
    <property type="project" value="InterPro"/>
</dbReference>
<reference evidence="11" key="1">
    <citation type="submission" date="2022-01" db="EMBL/GenBank/DDBJ databases">
        <title>Genome-Based Taxonomic Classification of the Phylum Actinobacteria.</title>
        <authorList>
            <person name="Gao Y."/>
        </authorList>
    </citation>
    <scope>NUCLEOTIDE SEQUENCE</scope>
    <source>
        <strain evidence="11">KLBMP 8922</strain>
    </source>
</reference>
<feature type="domain" description="Signal transduction histidine kinase subgroup 3 dimerisation and phosphoacceptor" evidence="10">
    <location>
        <begin position="221"/>
        <end position="286"/>
    </location>
</feature>
<evidence type="ECO:0000256" key="9">
    <source>
        <dbReference type="SAM" id="Phobius"/>
    </source>
</evidence>
<dbReference type="SUPFAM" id="SSF55874">
    <property type="entry name" value="ATPase domain of HSP90 chaperone/DNA topoisomerase II/histidine kinase"/>
    <property type="match status" value="1"/>
</dbReference>
<feature type="transmembrane region" description="Helical" evidence="9">
    <location>
        <begin position="143"/>
        <end position="162"/>
    </location>
</feature>
<keyword evidence="5" id="KW-0547">Nucleotide-binding</keyword>
<accession>A0AA41U5U9</accession>
<feature type="transmembrane region" description="Helical" evidence="9">
    <location>
        <begin position="27"/>
        <end position="54"/>
    </location>
</feature>
<evidence type="ECO:0000256" key="1">
    <source>
        <dbReference type="ARBA" id="ARBA00000085"/>
    </source>
</evidence>
<dbReference type="InterPro" id="IPR050482">
    <property type="entry name" value="Sensor_HK_TwoCompSys"/>
</dbReference>
<keyword evidence="9" id="KW-1133">Transmembrane helix</keyword>
<evidence type="ECO:0000256" key="4">
    <source>
        <dbReference type="ARBA" id="ARBA00022679"/>
    </source>
</evidence>
<dbReference type="GO" id="GO:0046983">
    <property type="term" value="F:protein dimerization activity"/>
    <property type="evidence" value="ECO:0007669"/>
    <property type="project" value="InterPro"/>
</dbReference>
<dbReference type="RefSeq" id="WP_235057068.1">
    <property type="nucleotide sequence ID" value="NZ_JAKFHA010000032.1"/>
</dbReference>
<evidence type="ECO:0000259" key="10">
    <source>
        <dbReference type="Pfam" id="PF07730"/>
    </source>
</evidence>
<dbReference type="PANTHER" id="PTHR24421">
    <property type="entry name" value="NITRATE/NITRITE SENSOR PROTEIN NARX-RELATED"/>
    <property type="match status" value="1"/>
</dbReference>
<dbReference type="GO" id="GO:0005524">
    <property type="term" value="F:ATP binding"/>
    <property type="evidence" value="ECO:0007669"/>
    <property type="project" value="UniProtKB-KW"/>
</dbReference>
<dbReference type="Gene3D" id="3.30.565.10">
    <property type="entry name" value="Histidine kinase-like ATPase, C-terminal domain"/>
    <property type="match status" value="1"/>
</dbReference>
<keyword evidence="9" id="KW-0472">Membrane</keyword>
<dbReference type="AlphaFoldDB" id="A0AA41U5U9"/>
<dbReference type="InterPro" id="IPR011712">
    <property type="entry name" value="Sig_transdc_His_kin_sub3_dim/P"/>
</dbReference>
<evidence type="ECO:0000256" key="2">
    <source>
        <dbReference type="ARBA" id="ARBA00012438"/>
    </source>
</evidence>
<gene>
    <name evidence="11" type="ORF">LZ495_34465</name>
</gene>
<feature type="transmembrane region" description="Helical" evidence="9">
    <location>
        <begin position="118"/>
        <end position="137"/>
    </location>
</feature>
<keyword evidence="3" id="KW-0597">Phosphoprotein</keyword>
<dbReference type="PANTHER" id="PTHR24421:SF10">
    <property type="entry name" value="NITRATE_NITRITE SENSOR PROTEIN NARQ"/>
    <property type="match status" value="1"/>
</dbReference>
<dbReference type="Proteomes" id="UP001165378">
    <property type="component" value="Unassembled WGS sequence"/>
</dbReference>
<protein>
    <recommendedName>
        <fullName evidence="2">histidine kinase</fullName>
        <ecNumber evidence="2">2.7.13.3</ecNumber>
    </recommendedName>
</protein>
<feature type="transmembrane region" description="Helical" evidence="9">
    <location>
        <begin position="169"/>
        <end position="194"/>
    </location>
</feature>
<keyword evidence="12" id="KW-1185">Reference proteome</keyword>
<evidence type="ECO:0000313" key="12">
    <source>
        <dbReference type="Proteomes" id="UP001165378"/>
    </source>
</evidence>
<organism evidence="11 12">
    <name type="scientific">Yinghuangia soli</name>
    <dbReference type="NCBI Taxonomy" id="2908204"/>
    <lineage>
        <taxon>Bacteria</taxon>
        <taxon>Bacillati</taxon>
        <taxon>Actinomycetota</taxon>
        <taxon>Actinomycetes</taxon>
        <taxon>Kitasatosporales</taxon>
        <taxon>Streptomycetaceae</taxon>
        <taxon>Yinghuangia</taxon>
    </lineage>
</organism>
<proteinExistence type="predicted"/>
<dbReference type="Gene3D" id="1.20.5.1930">
    <property type="match status" value="1"/>
</dbReference>
<dbReference type="InterPro" id="IPR036890">
    <property type="entry name" value="HATPase_C_sf"/>
</dbReference>
<dbReference type="EMBL" id="JAKFHA010000032">
    <property type="protein sequence ID" value="MCF2532292.1"/>
    <property type="molecule type" value="Genomic_DNA"/>
</dbReference>
<dbReference type="GO" id="GO:0000155">
    <property type="term" value="F:phosphorelay sensor kinase activity"/>
    <property type="evidence" value="ECO:0007669"/>
    <property type="project" value="InterPro"/>
</dbReference>